<feature type="transmembrane region" description="Helical" evidence="5">
    <location>
        <begin position="21"/>
        <end position="44"/>
    </location>
</feature>
<evidence type="ECO:0000256" key="3">
    <source>
        <dbReference type="ARBA" id="ARBA00022989"/>
    </source>
</evidence>
<dbReference type="InterPro" id="IPR005372">
    <property type="entry name" value="UPF0182"/>
</dbReference>
<dbReference type="PANTHER" id="PTHR39344">
    <property type="entry name" value="UPF0182 PROTEIN SLL1060"/>
    <property type="match status" value="1"/>
</dbReference>
<keyword evidence="1 5" id="KW-1003">Cell membrane</keyword>
<evidence type="ECO:0000256" key="1">
    <source>
        <dbReference type="ARBA" id="ARBA00022475"/>
    </source>
</evidence>
<evidence type="ECO:0000256" key="4">
    <source>
        <dbReference type="ARBA" id="ARBA00023136"/>
    </source>
</evidence>
<evidence type="ECO:0000313" key="8">
    <source>
        <dbReference type="Proteomes" id="UP001651050"/>
    </source>
</evidence>
<keyword evidence="3 5" id="KW-1133">Transmembrane helix</keyword>
<keyword evidence="2 5" id="KW-0812">Transmembrane</keyword>
<evidence type="ECO:0000313" key="7">
    <source>
        <dbReference type="EMBL" id="MCK9792365.1"/>
    </source>
</evidence>
<comment type="caution">
    <text evidence="7">The sequence shown here is derived from an EMBL/GenBank/DDBJ whole genome shotgun (WGS) entry which is preliminary data.</text>
</comment>
<feature type="transmembrane region" description="Helical" evidence="5">
    <location>
        <begin position="118"/>
        <end position="139"/>
    </location>
</feature>
<feature type="transmembrane region" description="Helical" evidence="5">
    <location>
        <begin position="64"/>
        <end position="89"/>
    </location>
</feature>
<dbReference type="Pfam" id="PF03699">
    <property type="entry name" value="UPF0182"/>
    <property type="match status" value="1"/>
</dbReference>
<feature type="transmembrane region" description="Helical" evidence="5">
    <location>
        <begin position="272"/>
        <end position="289"/>
    </location>
</feature>
<sequence length="1022" mass="109670">MSFAAPPRRRPGGPPAKRRRSPLAITLVVIAAVVVALLLLAQFWTEVMWFDALGFGNVIWTEWITRGILFVLGFLVMGGAVFSSFAVAYRVRPVYAPSTPEQATLDQYREAIEPLRRVVTIAGPVVVGFFAGVAASAQWRGVLLALNPASFGERDAEFGIDVGFFVFTLPALRFVVSFLMAVVIIAGIAALVTHYLYGGLRLGPVPAGTPRTTRASRVHLAVLGAVLMLVIGANYWLDRYSLLTATNGGSTAATYNGASYSDVHAVIPSKEILTGVAVLVALLFVVAAVRGTWRLPAIGVGLMVVSAIAIGGIYPAVVQRFQVNPNAQELEAEYIQRNIDATHSAYGLDGIETQPYAATTEAEQGALREDAETTASVRLLDPQIVSPSFRQLQQNKQYYNFADTLAVDRYDIDGESRDTVIAVRELNLDGLGDGQRNWVNDHTVFTHGYGVVAAYGNQPGPDGQPAFYEGGIPTQGALTDKGYEPRIYFSPSTTEYSIVGAPEDTTPWELDYQADDEQGGQQVNTTFPTQDVEAGPSIGSFGSKLLYALKFGAQEILFSDRVTTESQILYDRDPMTRVQKVAPWLTLDQGMYPAVVDGRVKWIIDAYTTSDAYPYSTSRPMQEATADSLTLAAQGVPVEMPPEVNYIRNSVKATVDAYDGSVTLYAWDTEDPVLQAWSDVFPTSVEPMSEISGDLMSHVRYPEDMFKVQRTLLTQYHVEDAAQFFSGQDFWANPADPVSGGDTTAAKQPPYYLSLQMPGQEESAFSLTSTFIPGGNTNREILTGYLAADGDAGTTKGEVAEGYGDLRLLELPRDSTVPGPGQVQNNFDSNPTISEQLNILERGSSNVVRGNQLTLPVGGGLLYVQPVYIQSTGGTQFPLLRRVLVAFGDQTGYAETLDEALDQVFGGDSGANAGDAGGEVETDVPTAPVEGGETPTEPTEPTTEPTAEPTTEPSTEPSGDTAPSGDPQARLNAALEEANDALADSDQALQSGDFAAYGEAQDRLQKAIEDAVAAEAELGSAG</sequence>
<gene>
    <name evidence="7" type="ORF">M1843_01225</name>
</gene>
<feature type="region of interest" description="Disordered" evidence="6">
    <location>
        <begin position="908"/>
        <end position="969"/>
    </location>
</feature>
<keyword evidence="8" id="KW-1185">Reference proteome</keyword>
<feature type="transmembrane region" description="Helical" evidence="5">
    <location>
        <begin position="296"/>
        <end position="317"/>
    </location>
</feature>
<reference evidence="7 8" key="1">
    <citation type="submission" date="2022-02" db="EMBL/GenBank/DDBJ databases">
        <title>The car tank lid bacteriome: a reservoir of bacteria with potential in bioremediation of fuel.</title>
        <authorList>
            <person name="Vidal-Verdu A."/>
            <person name="Gomez-Martinez D."/>
            <person name="Latorre-Perez A."/>
            <person name="Pereto J."/>
            <person name="Porcar M."/>
        </authorList>
    </citation>
    <scope>NUCLEOTIDE SEQUENCE [LARGE SCALE GENOMIC DNA]</scope>
    <source>
        <strain evidence="7 8">4D.3</strain>
    </source>
</reference>
<organism evidence="7 8">
    <name type="scientific">Isoptericola peretonis</name>
    <dbReference type="NCBI Taxonomy" id="2918523"/>
    <lineage>
        <taxon>Bacteria</taxon>
        <taxon>Bacillati</taxon>
        <taxon>Actinomycetota</taxon>
        <taxon>Actinomycetes</taxon>
        <taxon>Micrococcales</taxon>
        <taxon>Promicromonosporaceae</taxon>
        <taxon>Isoptericola</taxon>
    </lineage>
</organism>
<dbReference type="EMBL" id="JALQCY010000001">
    <property type="protein sequence ID" value="MCK9792365.1"/>
    <property type="molecule type" value="Genomic_DNA"/>
</dbReference>
<keyword evidence="4 5" id="KW-0472">Membrane</keyword>
<dbReference type="HAMAP" id="MF_01600">
    <property type="entry name" value="UPF0182"/>
    <property type="match status" value="1"/>
</dbReference>
<feature type="transmembrane region" description="Helical" evidence="5">
    <location>
        <begin position="218"/>
        <end position="237"/>
    </location>
</feature>
<name>A0ABT0IYN7_9MICO</name>
<dbReference type="Proteomes" id="UP001651050">
    <property type="component" value="Unassembled WGS sequence"/>
</dbReference>
<protein>
    <recommendedName>
        <fullName evidence="5">UPF0182 protein M1843_01225</fullName>
    </recommendedName>
</protein>
<dbReference type="PANTHER" id="PTHR39344:SF1">
    <property type="entry name" value="UPF0182 PROTEIN SLL1060"/>
    <property type="match status" value="1"/>
</dbReference>
<accession>A0ABT0IYN7</accession>
<evidence type="ECO:0000256" key="5">
    <source>
        <dbReference type="HAMAP-Rule" id="MF_01600"/>
    </source>
</evidence>
<dbReference type="RefSeq" id="WP_416342239.1">
    <property type="nucleotide sequence ID" value="NZ_JALQCY010000001.1"/>
</dbReference>
<evidence type="ECO:0000256" key="2">
    <source>
        <dbReference type="ARBA" id="ARBA00022692"/>
    </source>
</evidence>
<evidence type="ECO:0000256" key="6">
    <source>
        <dbReference type="SAM" id="MobiDB-lite"/>
    </source>
</evidence>
<comment type="similarity">
    <text evidence="5">Belongs to the UPF0182 family.</text>
</comment>
<comment type="subcellular location">
    <subcellularLocation>
        <location evidence="5">Cell membrane</location>
        <topology evidence="5">Multi-pass membrane protein</topology>
    </subcellularLocation>
</comment>
<proteinExistence type="inferred from homology"/>
<feature type="transmembrane region" description="Helical" evidence="5">
    <location>
        <begin position="174"/>
        <end position="197"/>
    </location>
</feature>
<feature type="compositionally biased region" description="Low complexity" evidence="6">
    <location>
        <begin position="925"/>
        <end position="958"/>
    </location>
</feature>